<proteinExistence type="predicted"/>
<name>A0A2Z6S0R4_9GLOM</name>
<protein>
    <submittedName>
        <fullName evidence="2">Uncharacterized protein</fullName>
    </submittedName>
</protein>
<evidence type="ECO:0000256" key="1">
    <source>
        <dbReference type="SAM" id="MobiDB-lite"/>
    </source>
</evidence>
<accession>A0A2Z6S0R4</accession>
<dbReference type="EMBL" id="BEXD01003939">
    <property type="protein sequence ID" value="GBC04325.1"/>
    <property type="molecule type" value="Genomic_DNA"/>
</dbReference>
<keyword evidence="4" id="KW-1185">Reference proteome</keyword>
<dbReference type="AlphaFoldDB" id="A0A2Z6S0R4"/>
<evidence type="ECO:0000313" key="3">
    <source>
        <dbReference type="EMBL" id="GES87605.1"/>
    </source>
</evidence>
<evidence type="ECO:0000313" key="4">
    <source>
        <dbReference type="Proteomes" id="UP000247702"/>
    </source>
</evidence>
<dbReference type="EMBL" id="BLAL01000169">
    <property type="protein sequence ID" value="GES87605.1"/>
    <property type="molecule type" value="Genomic_DNA"/>
</dbReference>
<dbReference type="Proteomes" id="UP000247702">
    <property type="component" value="Unassembled WGS sequence"/>
</dbReference>
<organism evidence="2 4">
    <name type="scientific">Rhizophagus clarus</name>
    <dbReference type="NCBI Taxonomy" id="94130"/>
    <lineage>
        <taxon>Eukaryota</taxon>
        <taxon>Fungi</taxon>
        <taxon>Fungi incertae sedis</taxon>
        <taxon>Mucoromycota</taxon>
        <taxon>Glomeromycotina</taxon>
        <taxon>Glomeromycetes</taxon>
        <taxon>Glomerales</taxon>
        <taxon>Glomeraceae</taxon>
        <taxon>Rhizophagus</taxon>
    </lineage>
</organism>
<evidence type="ECO:0000313" key="2">
    <source>
        <dbReference type="EMBL" id="GBC04325.1"/>
    </source>
</evidence>
<sequence length="305" mass="36069">MSSQFDGFSTPLREWSENDEITTGVYYDKSSHYNQGQNEDNIYGNYTDEENCESNNQFDELLNFLKEYAKKYGNDIIANCEIFHGNQRQNSTRKTPGGKYNKYRAFGKYRNYTTPVKHGRYGISRKYRNYATPVKYGRCRISKKYRYYTAPRRYGISRKYRYYTTPAKYERYGISRKYRYHTTPAKYVRYGITTPGYVTPGGSFKEYRKRVTPDNVNGKEHQKREQIEGSSYSHGNSGPEYNSHQSSDFENVLSNREYTPKPFAGQFDFIRIQCEKFAALKQLPLKEYSGNGQQFENKRTSWYIN</sequence>
<reference evidence="2 4" key="1">
    <citation type="submission" date="2017-11" db="EMBL/GenBank/DDBJ databases">
        <title>The genome of Rhizophagus clarus HR1 reveals common genetic basis of auxotrophy among arbuscular mycorrhizal fungi.</title>
        <authorList>
            <person name="Kobayashi Y."/>
        </authorList>
    </citation>
    <scope>NUCLEOTIDE SEQUENCE [LARGE SCALE GENOMIC DNA]</scope>
    <source>
        <strain evidence="2 4">HR1</strain>
    </source>
</reference>
<reference evidence="3" key="2">
    <citation type="submission" date="2019-10" db="EMBL/GenBank/DDBJ databases">
        <title>Conservation and host-specific expression of non-tandemly repeated heterogenous ribosome RNA gene in arbuscular mycorrhizal fungi.</title>
        <authorList>
            <person name="Maeda T."/>
            <person name="Kobayashi Y."/>
            <person name="Nakagawa T."/>
            <person name="Ezawa T."/>
            <person name="Yamaguchi K."/>
            <person name="Bino T."/>
            <person name="Nishimoto Y."/>
            <person name="Shigenobu S."/>
            <person name="Kawaguchi M."/>
        </authorList>
    </citation>
    <scope>NUCLEOTIDE SEQUENCE</scope>
    <source>
        <strain evidence="3">HR1</strain>
    </source>
</reference>
<comment type="caution">
    <text evidence="2">The sequence shown here is derived from an EMBL/GenBank/DDBJ whole genome shotgun (WGS) entry which is preliminary data.</text>
</comment>
<feature type="region of interest" description="Disordered" evidence="1">
    <location>
        <begin position="212"/>
        <end position="247"/>
    </location>
</feature>
<feature type="compositionally biased region" description="Polar residues" evidence="1">
    <location>
        <begin position="228"/>
        <end position="247"/>
    </location>
</feature>
<gene>
    <name evidence="3" type="ORF">RCL2_001459700</name>
    <name evidence="2" type="ORF">RclHR1_05610012</name>
</gene>
<dbReference type="Proteomes" id="UP000615446">
    <property type="component" value="Unassembled WGS sequence"/>
</dbReference>
<feature type="compositionally biased region" description="Basic and acidic residues" evidence="1">
    <location>
        <begin position="212"/>
        <end position="227"/>
    </location>
</feature>